<feature type="transmembrane region" description="Helical" evidence="1">
    <location>
        <begin position="251"/>
        <end position="270"/>
    </location>
</feature>
<sequence>MAITLPIFAFASDSIHSGTDEYLRSIGFTNEELSSRVKTEDREPFLIAEGEKNIADPLGDVLSRWGTTSDISFSWADIESVQLHQDEEAHMWIFSIQLAETIPSKPEAKVNFLLYVDHDRTKENNDEKGVHEGVDQEYSIVWNNKDVWYVDFRWFNPDAKFWAINQDTKATFVFHERSLVVKIPFEEIGTDMLPRWRVAIAASNKESTQIDVAPTIGFPPPKGTTYPTSDFIVFPEKTENSNSKWQISRQMILIIVLIVIGIDVSLFVVFKRKTKKNDI</sequence>
<keyword evidence="1" id="KW-0472">Membrane</keyword>
<keyword evidence="1" id="KW-1133">Transmembrane helix</keyword>
<gene>
    <name evidence="2" type="ORF">UU35_C0003G0032</name>
</gene>
<reference evidence="2 3" key="1">
    <citation type="journal article" date="2015" name="Nature">
        <title>rRNA introns, odd ribosomes, and small enigmatic genomes across a large radiation of phyla.</title>
        <authorList>
            <person name="Brown C.T."/>
            <person name="Hug L.A."/>
            <person name="Thomas B.C."/>
            <person name="Sharon I."/>
            <person name="Castelle C.J."/>
            <person name="Singh A."/>
            <person name="Wilkins M.J."/>
            <person name="Williams K.H."/>
            <person name="Banfield J.F."/>
        </authorList>
    </citation>
    <scope>NUCLEOTIDE SEQUENCE [LARGE SCALE GENOMIC DNA]</scope>
</reference>
<dbReference type="Proteomes" id="UP000034616">
    <property type="component" value="Unassembled WGS sequence"/>
</dbReference>
<comment type="caution">
    <text evidence="2">The sequence shown here is derived from an EMBL/GenBank/DDBJ whole genome shotgun (WGS) entry which is preliminary data.</text>
</comment>
<dbReference type="EMBL" id="LCAH01000003">
    <property type="protein sequence ID" value="KKR87405.1"/>
    <property type="molecule type" value="Genomic_DNA"/>
</dbReference>
<evidence type="ECO:0000256" key="1">
    <source>
        <dbReference type="SAM" id="Phobius"/>
    </source>
</evidence>
<name>A0A0G0WSF5_9BACT</name>
<keyword evidence="1" id="KW-0812">Transmembrane</keyword>
<evidence type="ECO:0000313" key="2">
    <source>
        <dbReference type="EMBL" id="KKR87405.1"/>
    </source>
</evidence>
<protein>
    <submittedName>
        <fullName evidence="2">Uncharacterized protein</fullName>
    </submittedName>
</protein>
<accession>A0A0G0WSF5</accession>
<organism evidence="2 3">
    <name type="scientific">Candidatus Uhrbacteria bacterium GW2011_GWC2_41_11</name>
    <dbReference type="NCBI Taxonomy" id="1618985"/>
    <lineage>
        <taxon>Bacteria</taxon>
        <taxon>Candidatus Uhriibacteriota</taxon>
    </lineage>
</organism>
<dbReference type="AlphaFoldDB" id="A0A0G0WSF5"/>
<proteinExistence type="predicted"/>
<evidence type="ECO:0000313" key="3">
    <source>
        <dbReference type="Proteomes" id="UP000034616"/>
    </source>
</evidence>